<dbReference type="GeneID" id="35595013"/>
<sequence>MKEIFEFGHTSSGTGLGLTLVRKVVCIHGGEINVNEGESGGARFEITLPAPDVIDHVDEARGSELFH</sequence>
<dbReference type="InterPro" id="IPR004358">
    <property type="entry name" value="Sig_transdc_His_kin-like_C"/>
</dbReference>
<feature type="domain" description="Histidine kinase" evidence="1">
    <location>
        <begin position="1"/>
        <end position="52"/>
    </location>
</feature>
<dbReference type="RefSeq" id="WP_103428082.1">
    <property type="nucleotide sequence ID" value="NZ_CP026311.1"/>
</dbReference>
<evidence type="ECO:0000313" key="2">
    <source>
        <dbReference type="EMBL" id="AUV84400.1"/>
    </source>
</evidence>
<protein>
    <recommendedName>
        <fullName evidence="1">Histidine kinase domain-containing protein</fullName>
    </recommendedName>
</protein>
<name>A0A2I8VR48_9EURY</name>
<dbReference type="EMBL" id="CP026311">
    <property type="protein sequence ID" value="AUV84400.1"/>
    <property type="molecule type" value="Genomic_DNA"/>
</dbReference>
<proteinExistence type="predicted"/>
<dbReference type="PRINTS" id="PR00344">
    <property type="entry name" value="BCTRLSENSOR"/>
</dbReference>
<organism evidence="2 3">
    <name type="scientific">Salinigranum rubrum</name>
    <dbReference type="NCBI Taxonomy" id="755307"/>
    <lineage>
        <taxon>Archaea</taxon>
        <taxon>Methanobacteriati</taxon>
        <taxon>Methanobacteriota</taxon>
        <taxon>Stenosarchaea group</taxon>
        <taxon>Halobacteria</taxon>
        <taxon>Halobacteriales</taxon>
        <taxon>Haloferacaceae</taxon>
        <taxon>Salinigranum</taxon>
    </lineage>
</organism>
<keyword evidence="2" id="KW-0614">Plasmid</keyword>
<dbReference type="InterPro" id="IPR003594">
    <property type="entry name" value="HATPase_dom"/>
</dbReference>
<dbReference type="AlphaFoldDB" id="A0A2I8VR48"/>
<keyword evidence="3" id="KW-1185">Reference proteome</keyword>
<gene>
    <name evidence="2" type="ORF">C2R22_22935</name>
</gene>
<accession>A0A2I8VR48</accession>
<evidence type="ECO:0000313" key="3">
    <source>
        <dbReference type="Proteomes" id="UP000236584"/>
    </source>
</evidence>
<dbReference type="InterPro" id="IPR005467">
    <property type="entry name" value="His_kinase_dom"/>
</dbReference>
<dbReference type="Proteomes" id="UP000236584">
    <property type="component" value="Plasmid unnamed2"/>
</dbReference>
<dbReference type="KEGG" id="srub:C2R22_22935"/>
<dbReference type="SUPFAM" id="SSF55874">
    <property type="entry name" value="ATPase domain of HSP90 chaperone/DNA topoisomerase II/histidine kinase"/>
    <property type="match status" value="1"/>
</dbReference>
<evidence type="ECO:0000259" key="1">
    <source>
        <dbReference type="PROSITE" id="PS50109"/>
    </source>
</evidence>
<reference evidence="2 3" key="1">
    <citation type="submission" date="2018-01" db="EMBL/GenBank/DDBJ databases">
        <title>Complete genome sequence of Salinigranum rubrum GX10T, an extremely halophilic archaeon isolated from a marine solar saltern.</title>
        <authorList>
            <person name="Han S."/>
        </authorList>
    </citation>
    <scope>NUCLEOTIDE SEQUENCE [LARGE SCALE GENOMIC DNA]</scope>
    <source>
        <strain evidence="2 3">GX10</strain>
        <plasmid evidence="3">Plasmid unnamed2</plasmid>
    </source>
</reference>
<dbReference type="GO" id="GO:0016772">
    <property type="term" value="F:transferase activity, transferring phosphorus-containing groups"/>
    <property type="evidence" value="ECO:0007669"/>
    <property type="project" value="InterPro"/>
</dbReference>
<dbReference type="Gene3D" id="3.30.565.10">
    <property type="entry name" value="Histidine kinase-like ATPase, C-terminal domain"/>
    <property type="match status" value="1"/>
</dbReference>
<geneLocation type="plasmid" evidence="2">
    <name>unnamed2</name>
</geneLocation>
<dbReference type="InterPro" id="IPR036890">
    <property type="entry name" value="HATPase_C_sf"/>
</dbReference>
<dbReference type="Pfam" id="PF02518">
    <property type="entry name" value="HATPase_c"/>
    <property type="match status" value="1"/>
</dbReference>
<dbReference type="PROSITE" id="PS50109">
    <property type="entry name" value="HIS_KIN"/>
    <property type="match status" value="1"/>
</dbReference>